<keyword evidence="8" id="KW-1185">Reference proteome</keyword>
<dbReference type="Gene3D" id="3.50.50.60">
    <property type="entry name" value="FAD/NAD(P)-binding domain"/>
    <property type="match status" value="2"/>
</dbReference>
<reference evidence="7 8" key="1">
    <citation type="submission" date="2024-02" db="EMBL/GenBank/DDBJ databases">
        <title>De novo assembly and annotation of 12 fungi associated with fruit tree decline syndrome in Ontario, Canada.</title>
        <authorList>
            <person name="Sulman M."/>
            <person name="Ellouze W."/>
            <person name="Ilyukhin E."/>
        </authorList>
    </citation>
    <scope>NUCLEOTIDE SEQUENCE [LARGE SCALE GENOMIC DNA]</scope>
    <source>
        <strain evidence="7 8">M169</strain>
    </source>
</reference>
<comment type="caution">
    <text evidence="7">The sequence shown here is derived from an EMBL/GenBank/DDBJ whole genome shotgun (WGS) entry which is preliminary data.</text>
</comment>
<dbReference type="InterPro" id="IPR036188">
    <property type="entry name" value="FAD/NAD-bd_sf"/>
</dbReference>
<comment type="similarity">
    <text evidence="2">Belongs to the FAD-binding monooxygenase family.</text>
</comment>
<keyword evidence="3" id="KW-0285">Flavoprotein</keyword>
<name>A0ABR1NME1_DIAER</name>
<dbReference type="InterPro" id="IPR020946">
    <property type="entry name" value="Flavin_mOase-like"/>
</dbReference>
<keyword evidence="5" id="KW-0521">NADP</keyword>
<evidence type="ECO:0000256" key="3">
    <source>
        <dbReference type="ARBA" id="ARBA00022630"/>
    </source>
</evidence>
<dbReference type="InterPro" id="IPR050775">
    <property type="entry name" value="FAD-binding_Monooxygenases"/>
</dbReference>
<evidence type="ECO:0000313" key="8">
    <source>
        <dbReference type="Proteomes" id="UP001430848"/>
    </source>
</evidence>
<evidence type="ECO:0000256" key="6">
    <source>
        <dbReference type="ARBA" id="ARBA00023002"/>
    </source>
</evidence>
<proteinExistence type="inferred from homology"/>
<protein>
    <submittedName>
        <fullName evidence="7">Uncharacterized protein</fullName>
    </submittedName>
</protein>
<dbReference type="PANTHER" id="PTHR43098">
    <property type="entry name" value="L-ORNITHINE N(5)-MONOOXYGENASE-RELATED"/>
    <property type="match status" value="1"/>
</dbReference>
<evidence type="ECO:0000256" key="2">
    <source>
        <dbReference type="ARBA" id="ARBA00010139"/>
    </source>
</evidence>
<dbReference type="Pfam" id="PF00743">
    <property type="entry name" value="FMO-like"/>
    <property type="match status" value="1"/>
</dbReference>
<organism evidence="7 8">
    <name type="scientific">Diaporthe eres</name>
    <name type="common">Phomopsis oblonga</name>
    <dbReference type="NCBI Taxonomy" id="83184"/>
    <lineage>
        <taxon>Eukaryota</taxon>
        <taxon>Fungi</taxon>
        <taxon>Dikarya</taxon>
        <taxon>Ascomycota</taxon>
        <taxon>Pezizomycotina</taxon>
        <taxon>Sordariomycetes</taxon>
        <taxon>Sordariomycetidae</taxon>
        <taxon>Diaporthales</taxon>
        <taxon>Diaporthaceae</taxon>
        <taxon>Diaporthe</taxon>
        <taxon>Diaporthe eres species complex</taxon>
    </lineage>
</organism>
<evidence type="ECO:0000256" key="5">
    <source>
        <dbReference type="ARBA" id="ARBA00022857"/>
    </source>
</evidence>
<comment type="cofactor">
    <cofactor evidence="1">
        <name>FAD</name>
        <dbReference type="ChEBI" id="CHEBI:57692"/>
    </cofactor>
</comment>
<dbReference type="PANTHER" id="PTHR43098:SF2">
    <property type="entry name" value="FAD-BINDING MONOOXYGENASE AUSB-RELATED"/>
    <property type="match status" value="1"/>
</dbReference>
<keyword evidence="4" id="KW-0274">FAD</keyword>
<keyword evidence="6" id="KW-0560">Oxidoreductase</keyword>
<sequence>MTATTEDLKKKYDAERDKRLRRDNLSQFIDFWSPELQDLDKDPFIDYDALAAQGLPPQAQNGSELTLLVIGAAHTGIHAAARAIEAGIPKEKVLCVDNAGGFGGTWYWNRYPGVMCDVEGYVYLPLLEETGYRPKHRYSYGAEIRGQDERAAAHFGVTGLFSTVIKKQVWDETSARWVVSMTQERGPGREKQDIILRAQFVMHAAGPFSTPHIPNLPGLDKFREHKPILHSARWDWNLVGGSQEQPDMVKLRDKRVAVIGTGATAVQIIPEVAKWAKHLYVIQRTPSYIGPRGQTETTDEMWAKVATGKGWQRNRMDHFDSFVSNVPDPVDQINDGWTETRTFSGFSGGGGKIIKPQDVENHHTAMFELDLPRAEKLRRYIDDKVHDKSVAEKLKPWYGGWCKRPAFHDEYLDIFNRENVTLVDTDGKGIERYSENGLVANGKEYEVDIIVFATGFTVAGHKGGCPSQQTRAPIIGRDGRNLEDKWMGPDFSTLFGSATNGFPDYFFPGPINAGATPNITSTADLTARVVAHTITKAREEALVADRAVVEANLSAEAAWTDEVKRRALYFSVMPTCTPSYFNAERKDAFEDKSPEQIEAEMKRMPWGTGPLDYKARMLSWMQFGSLDGFSVRN</sequence>
<evidence type="ECO:0000256" key="4">
    <source>
        <dbReference type="ARBA" id="ARBA00022827"/>
    </source>
</evidence>
<gene>
    <name evidence="7" type="ORF">SLS63_013818</name>
</gene>
<dbReference type="Proteomes" id="UP001430848">
    <property type="component" value="Unassembled WGS sequence"/>
</dbReference>
<accession>A0ABR1NME1</accession>
<evidence type="ECO:0000256" key="1">
    <source>
        <dbReference type="ARBA" id="ARBA00001974"/>
    </source>
</evidence>
<evidence type="ECO:0000313" key="7">
    <source>
        <dbReference type="EMBL" id="KAK7707194.1"/>
    </source>
</evidence>
<dbReference type="SUPFAM" id="SSF51905">
    <property type="entry name" value="FAD/NAD(P)-binding domain"/>
    <property type="match status" value="1"/>
</dbReference>
<dbReference type="EMBL" id="JAKNSF020000206">
    <property type="protein sequence ID" value="KAK7707194.1"/>
    <property type="molecule type" value="Genomic_DNA"/>
</dbReference>